<evidence type="ECO:0000256" key="3">
    <source>
        <dbReference type="ARBA" id="ARBA00022679"/>
    </source>
</evidence>
<evidence type="ECO:0000256" key="4">
    <source>
        <dbReference type="ARBA" id="ARBA00022692"/>
    </source>
</evidence>
<feature type="domain" description="Bacterial sugar transferase" evidence="8">
    <location>
        <begin position="329"/>
        <end position="517"/>
    </location>
</feature>
<keyword evidence="10" id="KW-1185">Reference proteome</keyword>
<evidence type="ECO:0000259" key="8">
    <source>
        <dbReference type="Pfam" id="PF02397"/>
    </source>
</evidence>
<dbReference type="Gene3D" id="3.40.50.720">
    <property type="entry name" value="NAD(P)-binding Rossmann-like Domain"/>
    <property type="match status" value="1"/>
</dbReference>
<sequence>MVKQAKGSWAMATIDSSASAGSAPVTTDVAPSGRVRRVRRTSSRRDWEQGYVDRLRITDVVVVVAAVATAHFVRFGAADVDVSFTSASYTILSFGLAALWIVFLSIFRTRSPRVVSTGAEEYRRIISATFQLFGVIAILALVLRLDIARGYLAIALPTGLIALLGSRWLWRRHITRARSHGRYQTSVIIVGSRSSAMSMARSFTRDPSSGYAVVGMCLPEYQADAAHRVNDGALTVDGFDIPVFGTEHDVLTAIEESGADTVAVTATDHMGHNGIRKMIWDLEKKNVDLVVAPGVVDVAGPRLHMRPVAGLPLIHVEKPQYNGASRFGKTFFDLVFAVTALLAISPVLLVVAAAVKLTSKGPVLYRSERMGLDGRPFQMIKFRSMVVDADKQVADLLARNESDGGVLFKMRDDPRITKVGKIMRRLSIDELPQFVNVLRREMSIVGPRPPLRREVETYDGEVRRRLLVKPGVTGLWQVSGRSDLSWEETVRLDLSYVENWSMTGDMLIVFKTLRAVLGSDGAY</sequence>
<protein>
    <submittedName>
        <fullName evidence="9">Polyprenyl glycosylphosphotransferase</fullName>
    </submittedName>
</protein>
<organism evidence="9 10">
    <name type="scientific">Rhodococcoides trifolii</name>
    <dbReference type="NCBI Taxonomy" id="908250"/>
    <lineage>
        <taxon>Bacteria</taxon>
        <taxon>Bacillati</taxon>
        <taxon>Actinomycetota</taxon>
        <taxon>Actinomycetes</taxon>
        <taxon>Mycobacteriales</taxon>
        <taxon>Nocardiaceae</taxon>
        <taxon>Rhodococcoides</taxon>
    </lineage>
</organism>
<dbReference type="PANTHER" id="PTHR30576">
    <property type="entry name" value="COLANIC BIOSYNTHESIS UDP-GLUCOSE LIPID CARRIER TRANSFERASE"/>
    <property type="match status" value="1"/>
</dbReference>
<evidence type="ECO:0000256" key="6">
    <source>
        <dbReference type="ARBA" id="ARBA00023136"/>
    </source>
</evidence>
<dbReference type="Pfam" id="PF02397">
    <property type="entry name" value="Bac_transf"/>
    <property type="match status" value="1"/>
</dbReference>
<keyword evidence="5 7" id="KW-1133">Transmembrane helix</keyword>
<proteinExistence type="inferred from homology"/>
<name>A0A917G4S9_9NOCA</name>
<comment type="subcellular location">
    <subcellularLocation>
        <location evidence="1">Membrane</location>
        <topology evidence="1">Multi-pass membrane protein</topology>
    </subcellularLocation>
</comment>
<dbReference type="NCBIfam" id="TIGR03025">
    <property type="entry name" value="EPS_sugtrans"/>
    <property type="match status" value="1"/>
</dbReference>
<evidence type="ECO:0000256" key="2">
    <source>
        <dbReference type="ARBA" id="ARBA00006464"/>
    </source>
</evidence>
<evidence type="ECO:0000256" key="1">
    <source>
        <dbReference type="ARBA" id="ARBA00004141"/>
    </source>
</evidence>
<evidence type="ECO:0000256" key="5">
    <source>
        <dbReference type="ARBA" id="ARBA00022989"/>
    </source>
</evidence>
<feature type="transmembrane region" description="Helical" evidence="7">
    <location>
        <begin position="334"/>
        <end position="355"/>
    </location>
</feature>
<keyword evidence="6 7" id="KW-0472">Membrane</keyword>
<evidence type="ECO:0000313" key="9">
    <source>
        <dbReference type="EMBL" id="GGG21781.1"/>
    </source>
</evidence>
<comment type="similarity">
    <text evidence="2">Belongs to the bacterial sugar transferase family.</text>
</comment>
<keyword evidence="4 7" id="KW-0812">Transmembrane</keyword>
<dbReference type="EMBL" id="BMCU01000004">
    <property type="protein sequence ID" value="GGG21781.1"/>
    <property type="molecule type" value="Genomic_DNA"/>
</dbReference>
<gene>
    <name evidence="9" type="ORF">GCM10007304_39510</name>
</gene>
<feature type="transmembrane region" description="Helical" evidence="7">
    <location>
        <begin position="57"/>
        <end position="77"/>
    </location>
</feature>
<feature type="transmembrane region" description="Helical" evidence="7">
    <location>
        <begin position="151"/>
        <end position="170"/>
    </location>
</feature>
<dbReference type="InterPro" id="IPR003362">
    <property type="entry name" value="Bact_transf"/>
</dbReference>
<dbReference type="AlphaFoldDB" id="A0A917G4S9"/>
<accession>A0A917G4S9</accession>
<dbReference type="Proteomes" id="UP000654257">
    <property type="component" value="Unassembled WGS sequence"/>
</dbReference>
<dbReference type="PANTHER" id="PTHR30576:SF10">
    <property type="entry name" value="SLL5057 PROTEIN"/>
    <property type="match status" value="1"/>
</dbReference>
<dbReference type="GO" id="GO:0016020">
    <property type="term" value="C:membrane"/>
    <property type="evidence" value="ECO:0007669"/>
    <property type="project" value="UniProtKB-SubCell"/>
</dbReference>
<keyword evidence="3" id="KW-0808">Transferase</keyword>
<reference evidence="9" key="2">
    <citation type="submission" date="2020-09" db="EMBL/GenBank/DDBJ databases">
        <authorList>
            <person name="Sun Q."/>
            <person name="Sedlacek I."/>
        </authorList>
    </citation>
    <scope>NUCLEOTIDE SEQUENCE</scope>
    <source>
        <strain evidence="9">CCM 7905</strain>
    </source>
</reference>
<evidence type="ECO:0000256" key="7">
    <source>
        <dbReference type="SAM" id="Phobius"/>
    </source>
</evidence>
<dbReference type="RefSeq" id="WP_229746169.1">
    <property type="nucleotide sequence ID" value="NZ_BMCU01000004.1"/>
</dbReference>
<dbReference type="Pfam" id="PF13727">
    <property type="entry name" value="CoA_binding_3"/>
    <property type="match status" value="1"/>
</dbReference>
<comment type="caution">
    <text evidence="9">The sequence shown here is derived from an EMBL/GenBank/DDBJ whole genome shotgun (WGS) entry which is preliminary data.</text>
</comment>
<dbReference type="GO" id="GO:0016780">
    <property type="term" value="F:phosphotransferase activity, for other substituted phosphate groups"/>
    <property type="evidence" value="ECO:0007669"/>
    <property type="project" value="TreeGrafter"/>
</dbReference>
<evidence type="ECO:0000313" key="10">
    <source>
        <dbReference type="Proteomes" id="UP000654257"/>
    </source>
</evidence>
<reference evidence="9" key="1">
    <citation type="journal article" date="2014" name="Int. J. Syst. Evol. Microbiol.">
        <title>Complete genome sequence of Corynebacterium casei LMG S-19264T (=DSM 44701T), isolated from a smear-ripened cheese.</title>
        <authorList>
            <consortium name="US DOE Joint Genome Institute (JGI-PGF)"/>
            <person name="Walter F."/>
            <person name="Albersmeier A."/>
            <person name="Kalinowski J."/>
            <person name="Ruckert C."/>
        </authorList>
    </citation>
    <scope>NUCLEOTIDE SEQUENCE</scope>
    <source>
        <strain evidence="9">CCM 7905</strain>
    </source>
</reference>
<feature type="transmembrane region" description="Helical" evidence="7">
    <location>
        <begin position="89"/>
        <end position="107"/>
    </location>
</feature>
<dbReference type="InterPro" id="IPR017475">
    <property type="entry name" value="EPS_sugar_tfrase"/>
</dbReference>
<feature type="transmembrane region" description="Helical" evidence="7">
    <location>
        <begin position="128"/>
        <end position="145"/>
    </location>
</feature>